<name>A0A9W7X3R9_TRIRA</name>
<evidence type="ECO:0000256" key="1">
    <source>
        <dbReference type="SAM" id="MobiDB-lite"/>
    </source>
</evidence>
<dbReference type="AlphaFoldDB" id="A0A9W7X3R9"/>
<sequence>MATGLIRTRQEGFVPARHAHFEHLRPTALPIRSYLRRRKPISCVFIWAVTVKQRWRQMRALIGPRGEERGRSEGSVSPGDRKIRGTICRRDGSAGEKMPRSSASALSAEIRKQAVQRE</sequence>
<evidence type="ECO:0000313" key="3">
    <source>
        <dbReference type="Proteomes" id="UP001059041"/>
    </source>
</evidence>
<accession>A0A9W7X3R9</accession>
<proteinExistence type="predicted"/>
<feature type="compositionally biased region" description="Basic and acidic residues" evidence="1">
    <location>
        <begin position="79"/>
        <end position="99"/>
    </location>
</feature>
<gene>
    <name evidence="2" type="ORF">IRJ41_014340</name>
</gene>
<reference evidence="2" key="1">
    <citation type="submission" date="2021-02" db="EMBL/GenBank/DDBJ databases">
        <title>Comparative genomics reveals that relaxation of natural selection precedes convergent phenotypic evolution of cavefish.</title>
        <authorList>
            <person name="Peng Z."/>
        </authorList>
    </citation>
    <scope>NUCLEOTIDE SEQUENCE</scope>
    <source>
        <tissue evidence="2">Muscle</tissue>
    </source>
</reference>
<evidence type="ECO:0000313" key="2">
    <source>
        <dbReference type="EMBL" id="KAI7813061.1"/>
    </source>
</evidence>
<protein>
    <submittedName>
        <fullName evidence="2">Uncharacterized protein</fullName>
    </submittedName>
</protein>
<feature type="region of interest" description="Disordered" evidence="1">
    <location>
        <begin position="63"/>
        <end position="118"/>
    </location>
</feature>
<organism evidence="2 3">
    <name type="scientific">Triplophysa rosa</name>
    <name type="common">Cave loach</name>
    <dbReference type="NCBI Taxonomy" id="992332"/>
    <lineage>
        <taxon>Eukaryota</taxon>
        <taxon>Metazoa</taxon>
        <taxon>Chordata</taxon>
        <taxon>Craniata</taxon>
        <taxon>Vertebrata</taxon>
        <taxon>Euteleostomi</taxon>
        <taxon>Actinopterygii</taxon>
        <taxon>Neopterygii</taxon>
        <taxon>Teleostei</taxon>
        <taxon>Ostariophysi</taxon>
        <taxon>Cypriniformes</taxon>
        <taxon>Nemacheilidae</taxon>
        <taxon>Triplophysa</taxon>
    </lineage>
</organism>
<dbReference type="EMBL" id="JAFHDT010000002">
    <property type="protein sequence ID" value="KAI7813061.1"/>
    <property type="molecule type" value="Genomic_DNA"/>
</dbReference>
<dbReference type="Proteomes" id="UP001059041">
    <property type="component" value="Linkage Group LG2"/>
</dbReference>
<keyword evidence="3" id="KW-1185">Reference proteome</keyword>
<comment type="caution">
    <text evidence="2">The sequence shown here is derived from an EMBL/GenBank/DDBJ whole genome shotgun (WGS) entry which is preliminary data.</text>
</comment>
<feature type="compositionally biased region" description="Basic and acidic residues" evidence="1">
    <location>
        <begin position="109"/>
        <end position="118"/>
    </location>
</feature>